<evidence type="ECO:0000256" key="5">
    <source>
        <dbReference type="ARBA" id="ARBA00022691"/>
    </source>
</evidence>
<dbReference type="InterPro" id="IPR029063">
    <property type="entry name" value="SAM-dependent_MTases_sf"/>
</dbReference>
<protein>
    <recommendedName>
        <fullName evidence="6">S-adenosyl-L-methionine-dependent methyltransferase</fullName>
        <ecNumber evidence="6">2.1.1.-</ecNumber>
    </recommendedName>
</protein>
<evidence type="ECO:0000313" key="8">
    <source>
        <dbReference type="Proteomes" id="UP000294947"/>
    </source>
</evidence>
<name>A0A4R4YAM3_9PSEU</name>
<evidence type="ECO:0000256" key="6">
    <source>
        <dbReference type="RuleBase" id="RU362030"/>
    </source>
</evidence>
<accession>A0A4R4YAM3</accession>
<proteinExistence type="inferred from homology"/>
<dbReference type="Proteomes" id="UP000294947">
    <property type="component" value="Unassembled WGS sequence"/>
</dbReference>
<dbReference type="GO" id="GO:0032259">
    <property type="term" value="P:methylation"/>
    <property type="evidence" value="ECO:0007669"/>
    <property type="project" value="UniProtKB-KW"/>
</dbReference>
<dbReference type="AlphaFoldDB" id="A0A4R4YAM3"/>
<comment type="similarity">
    <text evidence="2 6">Belongs to the UPF0677 family.</text>
</comment>
<gene>
    <name evidence="7" type="ORF">E1288_33665</name>
</gene>
<evidence type="ECO:0000313" key="7">
    <source>
        <dbReference type="EMBL" id="TDD41080.1"/>
    </source>
</evidence>
<dbReference type="InterPro" id="IPR011610">
    <property type="entry name" value="SAM_mthyl_Trfase_ML2640-like"/>
</dbReference>
<keyword evidence="8" id="KW-1185">Reference proteome</keyword>
<organism evidence="7 8">
    <name type="scientific">Saccharopolyspora elongata</name>
    <dbReference type="NCBI Taxonomy" id="2530387"/>
    <lineage>
        <taxon>Bacteria</taxon>
        <taxon>Bacillati</taxon>
        <taxon>Actinomycetota</taxon>
        <taxon>Actinomycetes</taxon>
        <taxon>Pseudonocardiales</taxon>
        <taxon>Pseudonocardiaceae</taxon>
        <taxon>Saccharopolyspora</taxon>
    </lineage>
</organism>
<dbReference type="InterPro" id="IPR007213">
    <property type="entry name" value="Ppm1/Ppm2/Tcmp"/>
</dbReference>
<sequence length="271" mass="29401">MAAAARAAHILVDAEPHIFADSLAVPLLGDRAEELLGYHRASGEHPILRGARAQAVVRSRYTEQRLAAAVRNGIAQYVILGAGLDTFAHRNELGVRVFEVDHPATQHWKRALLEDAGINIPDTATHVAVDFESDSLGDALVSAGFDPARPAFVGWLGVTMYVTRGSLRETLATLGKFAPGTQLVTDYVVSEELRDATGREYAEAVAQVASEGGEPWLSCFTPAEMGTQLRDHGFTSVDDTDQRNAIDPELWQRRDGLSPGTLSRLVHARVR</sequence>
<reference evidence="7 8" key="1">
    <citation type="submission" date="2019-03" db="EMBL/GenBank/DDBJ databases">
        <title>Draft genome sequences of novel Actinobacteria.</title>
        <authorList>
            <person name="Sahin N."/>
            <person name="Ay H."/>
            <person name="Saygin H."/>
        </authorList>
    </citation>
    <scope>NUCLEOTIDE SEQUENCE [LARGE SCALE GENOMIC DNA]</scope>
    <source>
        <strain evidence="7 8">7K502</strain>
    </source>
</reference>
<evidence type="ECO:0000256" key="2">
    <source>
        <dbReference type="ARBA" id="ARBA00008138"/>
    </source>
</evidence>
<dbReference type="EMBL" id="SMKW01000062">
    <property type="protein sequence ID" value="TDD41080.1"/>
    <property type="molecule type" value="Genomic_DNA"/>
</dbReference>
<keyword evidence="5 6" id="KW-0949">S-adenosyl-L-methionine</keyword>
<evidence type="ECO:0000256" key="4">
    <source>
        <dbReference type="ARBA" id="ARBA00022679"/>
    </source>
</evidence>
<dbReference type="GO" id="GO:0008168">
    <property type="term" value="F:methyltransferase activity"/>
    <property type="evidence" value="ECO:0007669"/>
    <property type="project" value="UniProtKB-UniRule"/>
</dbReference>
<evidence type="ECO:0000256" key="1">
    <source>
        <dbReference type="ARBA" id="ARBA00003907"/>
    </source>
</evidence>
<keyword evidence="4 7" id="KW-0808">Transferase</keyword>
<comment type="caution">
    <text evidence="7">The sequence shown here is derived from an EMBL/GenBank/DDBJ whole genome shotgun (WGS) entry which is preliminary data.</text>
</comment>
<dbReference type="NCBIfam" id="TIGR00027">
    <property type="entry name" value="mthyl_TIGR00027"/>
    <property type="match status" value="1"/>
</dbReference>
<dbReference type="Gene3D" id="3.40.50.150">
    <property type="entry name" value="Vaccinia Virus protein VP39"/>
    <property type="match status" value="1"/>
</dbReference>
<dbReference type="OrthoDB" id="9806164at2"/>
<dbReference type="EC" id="2.1.1.-" evidence="6"/>
<dbReference type="PANTHER" id="PTHR43619">
    <property type="entry name" value="S-ADENOSYL-L-METHIONINE-DEPENDENT METHYLTRANSFERASE YKTD-RELATED"/>
    <property type="match status" value="1"/>
</dbReference>
<evidence type="ECO:0000256" key="3">
    <source>
        <dbReference type="ARBA" id="ARBA00022603"/>
    </source>
</evidence>
<dbReference type="Pfam" id="PF04072">
    <property type="entry name" value="LCM"/>
    <property type="match status" value="1"/>
</dbReference>
<dbReference type="SUPFAM" id="SSF53335">
    <property type="entry name" value="S-adenosyl-L-methionine-dependent methyltransferases"/>
    <property type="match status" value="1"/>
</dbReference>
<keyword evidence="3 6" id="KW-0489">Methyltransferase</keyword>
<dbReference type="PANTHER" id="PTHR43619:SF2">
    <property type="entry name" value="S-ADENOSYL-L-METHIONINE-DEPENDENT METHYLTRANSFERASES SUPERFAMILY PROTEIN"/>
    <property type="match status" value="1"/>
</dbReference>
<dbReference type="RefSeq" id="WP_132492499.1">
    <property type="nucleotide sequence ID" value="NZ_SMKW01000062.1"/>
</dbReference>
<comment type="function">
    <text evidence="1 6">Exhibits S-adenosyl-L-methionine-dependent methyltransferase activity.</text>
</comment>